<dbReference type="KEGG" id="dmo:Dmoj_GI16153"/>
<keyword evidence="2" id="KW-0719">Serine esterase</keyword>
<comment type="similarity">
    <text evidence="1 6">Belongs to the type-B carboxylesterase/lipase family.</text>
</comment>
<dbReference type="EC" id="3.1.1.-" evidence="6"/>
<dbReference type="SUPFAM" id="SSF53474">
    <property type="entry name" value="alpha/beta-Hydrolases"/>
    <property type="match status" value="1"/>
</dbReference>
<gene>
    <name evidence="9" type="primary">Dmoj\GI16153</name>
    <name evidence="9" type="ORF">Dmoj_GI16153</name>
</gene>
<name>B4L6L9_DROMO</name>
<evidence type="ECO:0000256" key="3">
    <source>
        <dbReference type="ARBA" id="ARBA00022801"/>
    </source>
</evidence>
<keyword evidence="3 6" id="KW-0378">Hydrolase</keyword>
<dbReference type="InterPro" id="IPR029058">
    <property type="entry name" value="AB_hydrolase_fold"/>
</dbReference>
<dbReference type="InterPro" id="IPR002018">
    <property type="entry name" value="CarbesteraseB"/>
</dbReference>
<dbReference type="EMBL" id="CH933812">
    <property type="protein sequence ID" value="EDW06015.2"/>
    <property type="molecule type" value="Genomic_DNA"/>
</dbReference>
<keyword evidence="10" id="KW-1185">Reference proteome</keyword>
<keyword evidence="5" id="KW-0325">Glycoprotein</keyword>
<dbReference type="ESTHER" id="dromo-b4l6l9">
    <property type="family name" value="Carb_B_Arthropoda"/>
</dbReference>
<keyword evidence="7" id="KW-0812">Transmembrane</keyword>
<reference evidence="9 10" key="1">
    <citation type="journal article" date="2007" name="Nature">
        <title>Evolution of genes and genomes on the Drosophila phylogeny.</title>
        <authorList>
            <consortium name="Drosophila 12 Genomes Consortium"/>
            <person name="Clark A.G."/>
            <person name="Eisen M.B."/>
            <person name="Smith D.R."/>
            <person name="Bergman C.M."/>
            <person name="Oliver B."/>
            <person name="Markow T.A."/>
            <person name="Kaufman T.C."/>
            <person name="Kellis M."/>
            <person name="Gelbart W."/>
            <person name="Iyer V.N."/>
            <person name="Pollard D.A."/>
            <person name="Sackton T.B."/>
            <person name="Larracuente A.M."/>
            <person name="Singh N.D."/>
            <person name="Abad J.P."/>
            <person name="Abt D.N."/>
            <person name="Adryan B."/>
            <person name="Aguade M."/>
            <person name="Akashi H."/>
            <person name="Anderson W.W."/>
            <person name="Aquadro C.F."/>
            <person name="Ardell D.H."/>
            <person name="Arguello R."/>
            <person name="Artieri C.G."/>
            <person name="Barbash D.A."/>
            <person name="Barker D."/>
            <person name="Barsanti P."/>
            <person name="Batterham P."/>
            <person name="Batzoglou S."/>
            <person name="Begun D."/>
            <person name="Bhutkar A."/>
            <person name="Blanco E."/>
            <person name="Bosak S.A."/>
            <person name="Bradley R.K."/>
            <person name="Brand A.D."/>
            <person name="Brent M.R."/>
            <person name="Brooks A.N."/>
            <person name="Brown R.H."/>
            <person name="Butlin R.K."/>
            <person name="Caggese C."/>
            <person name="Calvi B.R."/>
            <person name="Bernardo de Carvalho A."/>
            <person name="Caspi A."/>
            <person name="Castrezana S."/>
            <person name="Celniker S.E."/>
            <person name="Chang J.L."/>
            <person name="Chapple C."/>
            <person name="Chatterji S."/>
            <person name="Chinwalla A."/>
            <person name="Civetta A."/>
            <person name="Clifton S.W."/>
            <person name="Comeron J.M."/>
            <person name="Costello J.C."/>
            <person name="Coyne J.A."/>
            <person name="Daub J."/>
            <person name="David R.G."/>
            <person name="Delcher A.L."/>
            <person name="Delehaunty K."/>
            <person name="Do C.B."/>
            <person name="Ebling H."/>
            <person name="Edwards K."/>
            <person name="Eickbush T."/>
            <person name="Evans J.D."/>
            <person name="Filipski A."/>
            <person name="Findeiss S."/>
            <person name="Freyhult E."/>
            <person name="Fulton L."/>
            <person name="Fulton R."/>
            <person name="Garcia A.C."/>
            <person name="Gardiner A."/>
            <person name="Garfield D.A."/>
            <person name="Garvin B.E."/>
            <person name="Gibson G."/>
            <person name="Gilbert D."/>
            <person name="Gnerre S."/>
            <person name="Godfrey J."/>
            <person name="Good R."/>
            <person name="Gotea V."/>
            <person name="Gravely B."/>
            <person name="Greenberg A.J."/>
            <person name="Griffiths-Jones S."/>
            <person name="Gross S."/>
            <person name="Guigo R."/>
            <person name="Gustafson E.A."/>
            <person name="Haerty W."/>
            <person name="Hahn M.W."/>
            <person name="Halligan D.L."/>
            <person name="Halpern A.L."/>
            <person name="Halter G.M."/>
            <person name="Han M.V."/>
            <person name="Heger A."/>
            <person name="Hillier L."/>
            <person name="Hinrichs A.S."/>
            <person name="Holmes I."/>
            <person name="Hoskins R.A."/>
            <person name="Hubisz M.J."/>
            <person name="Hultmark D."/>
            <person name="Huntley M.A."/>
            <person name="Jaffe D.B."/>
            <person name="Jagadeeshan S."/>
            <person name="Jeck W.R."/>
            <person name="Johnson J."/>
            <person name="Jones C.D."/>
            <person name="Jordan W.C."/>
            <person name="Karpen G.H."/>
            <person name="Kataoka E."/>
            <person name="Keightley P.D."/>
            <person name="Kheradpour P."/>
            <person name="Kirkness E.F."/>
            <person name="Koerich L.B."/>
            <person name="Kristiansen K."/>
            <person name="Kudrna D."/>
            <person name="Kulathinal R.J."/>
            <person name="Kumar S."/>
            <person name="Kwok R."/>
            <person name="Lander E."/>
            <person name="Langley C.H."/>
            <person name="Lapoint R."/>
            <person name="Lazzaro B.P."/>
            <person name="Lee S.J."/>
            <person name="Levesque L."/>
            <person name="Li R."/>
            <person name="Lin C.F."/>
            <person name="Lin M.F."/>
            <person name="Lindblad-Toh K."/>
            <person name="Llopart A."/>
            <person name="Long M."/>
            <person name="Low L."/>
            <person name="Lozovsky E."/>
            <person name="Lu J."/>
            <person name="Luo M."/>
            <person name="Machado C.A."/>
            <person name="Makalowski W."/>
            <person name="Marzo M."/>
            <person name="Matsuda M."/>
            <person name="Matzkin L."/>
            <person name="McAllister B."/>
            <person name="McBride C.S."/>
            <person name="McKernan B."/>
            <person name="McKernan K."/>
            <person name="Mendez-Lago M."/>
            <person name="Minx P."/>
            <person name="Mollenhauer M.U."/>
            <person name="Montooth K."/>
            <person name="Mount S.M."/>
            <person name="Mu X."/>
            <person name="Myers E."/>
            <person name="Negre B."/>
            <person name="Newfeld S."/>
            <person name="Nielsen R."/>
            <person name="Noor M.A."/>
            <person name="O'Grady P."/>
            <person name="Pachter L."/>
            <person name="Papaceit M."/>
            <person name="Parisi M.J."/>
            <person name="Parisi M."/>
            <person name="Parts L."/>
            <person name="Pedersen J.S."/>
            <person name="Pesole G."/>
            <person name="Phillippy A.M."/>
            <person name="Ponting C.P."/>
            <person name="Pop M."/>
            <person name="Porcelli D."/>
            <person name="Powell J.R."/>
            <person name="Prohaska S."/>
            <person name="Pruitt K."/>
            <person name="Puig M."/>
            <person name="Quesneville H."/>
            <person name="Ram K.R."/>
            <person name="Rand D."/>
            <person name="Rasmussen M.D."/>
            <person name="Reed L.K."/>
            <person name="Reenan R."/>
            <person name="Reily A."/>
            <person name="Remington K.A."/>
            <person name="Rieger T.T."/>
            <person name="Ritchie M.G."/>
            <person name="Robin C."/>
            <person name="Rogers Y.H."/>
            <person name="Rohde C."/>
            <person name="Rozas J."/>
            <person name="Rubenfield M.J."/>
            <person name="Ruiz A."/>
            <person name="Russo S."/>
            <person name="Salzberg S.L."/>
            <person name="Sanchez-Gracia A."/>
            <person name="Saranga D.J."/>
            <person name="Sato H."/>
            <person name="Schaeffer S.W."/>
            <person name="Schatz M.C."/>
            <person name="Schlenke T."/>
            <person name="Schwartz R."/>
            <person name="Segarra C."/>
            <person name="Singh R.S."/>
            <person name="Sirot L."/>
            <person name="Sirota M."/>
            <person name="Sisneros N.B."/>
            <person name="Smith C.D."/>
            <person name="Smith T.F."/>
            <person name="Spieth J."/>
            <person name="Stage D.E."/>
            <person name="Stark A."/>
            <person name="Stephan W."/>
            <person name="Strausberg R.L."/>
            <person name="Strempel S."/>
            <person name="Sturgill D."/>
            <person name="Sutton G."/>
            <person name="Sutton G.G."/>
            <person name="Tao W."/>
            <person name="Teichmann S."/>
            <person name="Tobari Y.N."/>
            <person name="Tomimura Y."/>
            <person name="Tsolas J.M."/>
            <person name="Valente V.L."/>
            <person name="Venter E."/>
            <person name="Venter J.C."/>
            <person name="Vicario S."/>
            <person name="Vieira F.G."/>
            <person name="Vilella A.J."/>
            <person name="Villasante A."/>
            <person name="Walenz B."/>
            <person name="Wang J."/>
            <person name="Wasserman M."/>
            <person name="Watts T."/>
            <person name="Wilson D."/>
            <person name="Wilson R.K."/>
            <person name="Wing R.A."/>
            <person name="Wolfner M.F."/>
            <person name="Wong A."/>
            <person name="Wong G.K."/>
            <person name="Wu C.I."/>
            <person name="Wu G."/>
            <person name="Yamamoto D."/>
            <person name="Yang H.P."/>
            <person name="Yang S.P."/>
            <person name="Yorke J.A."/>
            <person name="Yoshida K."/>
            <person name="Zdobnov E."/>
            <person name="Zhang P."/>
            <person name="Zhang Y."/>
            <person name="Zimin A.V."/>
            <person name="Baldwin J."/>
            <person name="Abdouelleil A."/>
            <person name="Abdulkadir J."/>
            <person name="Abebe A."/>
            <person name="Abera B."/>
            <person name="Abreu J."/>
            <person name="Acer S.C."/>
            <person name="Aftuck L."/>
            <person name="Alexander A."/>
            <person name="An P."/>
            <person name="Anderson E."/>
            <person name="Anderson S."/>
            <person name="Arachi H."/>
            <person name="Azer M."/>
            <person name="Bachantsang P."/>
            <person name="Barry A."/>
            <person name="Bayul T."/>
            <person name="Berlin A."/>
            <person name="Bessette D."/>
            <person name="Bloom T."/>
            <person name="Blye J."/>
            <person name="Boguslavskiy L."/>
            <person name="Bonnet C."/>
            <person name="Boukhgalter B."/>
            <person name="Bourzgui I."/>
            <person name="Brown A."/>
            <person name="Cahill P."/>
            <person name="Channer S."/>
            <person name="Cheshatsang Y."/>
            <person name="Chuda L."/>
            <person name="Citroen M."/>
            <person name="Collymore A."/>
            <person name="Cooke P."/>
            <person name="Costello M."/>
            <person name="D'Aco K."/>
            <person name="Daza R."/>
            <person name="De Haan G."/>
            <person name="DeGray S."/>
            <person name="DeMaso C."/>
            <person name="Dhargay N."/>
            <person name="Dooley K."/>
            <person name="Dooley E."/>
            <person name="Doricent M."/>
            <person name="Dorje P."/>
            <person name="Dorjee K."/>
            <person name="Dupes A."/>
            <person name="Elong R."/>
            <person name="Falk J."/>
            <person name="Farina A."/>
            <person name="Faro S."/>
            <person name="Ferguson D."/>
            <person name="Fisher S."/>
            <person name="Foley C.D."/>
            <person name="Franke A."/>
            <person name="Friedrich D."/>
            <person name="Gadbois L."/>
            <person name="Gearin G."/>
            <person name="Gearin C.R."/>
            <person name="Giannoukos G."/>
            <person name="Goode T."/>
            <person name="Graham J."/>
            <person name="Grandbois E."/>
            <person name="Grewal S."/>
            <person name="Gyaltsen K."/>
            <person name="Hafez N."/>
            <person name="Hagos B."/>
            <person name="Hall J."/>
            <person name="Henson C."/>
            <person name="Hollinger A."/>
            <person name="Honan T."/>
            <person name="Huard M.D."/>
            <person name="Hughes L."/>
            <person name="Hurhula B."/>
            <person name="Husby M.E."/>
            <person name="Kamat A."/>
            <person name="Kanga B."/>
            <person name="Kashin S."/>
            <person name="Khazanovich D."/>
            <person name="Kisner P."/>
            <person name="Lance K."/>
            <person name="Lara M."/>
            <person name="Lee W."/>
            <person name="Lennon N."/>
            <person name="Letendre F."/>
            <person name="LeVine R."/>
            <person name="Lipovsky A."/>
            <person name="Liu X."/>
            <person name="Liu J."/>
            <person name="Liu S."/>
            <person name="Lokyitsang T."/>
            <person name="Lokyitsang Y."/>
            <person name="Lubonja R."/>
            <person name="Lui A."/>
            <person name="MacDonald P."/>
            <person name="Magnisalis V."/>
            <person name="Maru K."/>
            <person name="Matthews C."/>
            <person name="McCusker W."/>
            <person name="McDonough S."/>
            <person name="Mehta T."/>
            <person name="Meldrim J."/>
            <person name="Meneus L."/>
            <person name="Mihai O."/>
            <person name="Mihalev A."/>
            <person name="Mihova T."/>
            <person name="Mittelman R."/>
            <person name="Mlenga V."/>
            <person name="Montmayeur A."/>
            <person name="Mulrain L."/>
            <person name="Navidi A."/>
            <person name="Naylor J."/>
            <person name="Negash T."/>
            <person name="Nguyen T."/>
            <person name="Nguyen N."/>
            <person name="Nicol R."/>
            <person name="Norbu C."/>
            <person name="Norbu N."/>
            <person name="Novod N."/>
            <person name="O'Neill B."/>
            <person name="Osman S."/>
            <person name="Markiewicz E."/>
            <person name="Oyono O.L."/>
            <person name="Patti C."/>
            <person name="Phunkhang P."/>
            <person name="Pierre F."/>
            <person name="Priest M."/>
            <person name="Raghuraman S."/>
            <person name="Rege F."/>
            <person name="Reyes R."/>
            <person name="Rise C."/>
            <person name="Rogov P."/>
            <person name="Ross K."/>
            <person name="Ryan E."/>
            <person name="Settipalli S."/>
            <person name="Shea T."/>
            <person name="Sherpa N."/>
            <person name="Shi L."/>
            <person name="Shih D."/>
            <person name="Sparrow T."/>
            <person name="Spaulding J."/>
            <person name="Stalker J."/>
            <person name="Stange-Thomann N."/>
            <person name="Stavropoulos S."/>
            <person name="Stone C."/>
            <person name="Strader C."/>
            <person name="Tesfaye S."/>
            <person name="Thomson T."/>
            <person name="Thoulutsang Y."/>
            <person name="Thoulutsang D."/>
            <person name="Topham K."/>
            <person name="Topping I."/>
            <person name="Tsamla T."/>
            <person name="Vassiliev H."/>
            <person name="Vo A."/>
            <person name="Wangchuk T."/>
            <person name="Wangdi T."/>
            <person name="Weiand M."/>
            <person name="Wilkinson J."/>
            <person name="Wilson A."/>
            <person name="Yadav S."/>
            <person name="Young G."/>
            <person name="Yu Q."/>
            <person name="Zembek L."/>
            <person name="Zhong D."/>
            <person name="Zimmer A."/>
            <person name="Zwirko Z."/>
            <person name="Jaffe D.B."/>
            <person name="Alvarez P."/>
            <person name="Brockman W."/>
            <person name="Butler J."/>
            <person name="Chin C."/>
            <person name="Gnerre S."/>
            <person name="Grabherr M."/>
            <person name="Kleber M."/>
            <person name="Mauceli E."/>
            <person name="MacCallum I."/>
        </authorList>
    </citation>
    <scope>NUCLEOTIDE SEQUENCE [LARGE SCALE GENOMIC DNA]</scope>
    <source>
        <strain evidence="10">Tucson 15081-1352.22</strain>
    </source>
</reference>
<keyword evidence="4" id="KW-1015">Disulfide bond</keyword>
<evidence type="ECO:0000256" key="2">
    <source>
        <dbReference type="ARBA" id="ARBA00022487"/>
    </source>
</evidence>
<protein>
    <recommendedName>
        <fullName evidence="6">Carboxylic ester hydrolase</fullName>
        <ecNumber evidence="6">3.1.1.-</ecNumber>
    </recommendedName>
</protein>
<evidence type="ECO:0000256" key="7">
    <source>
        <dbReference type="SAM" id="Phobius"/>
    </source>
</evidence>
<evidence type="ECO:0000313" key="10">
    <source>
        <dbReference type="Proteomes" id="UP000009192"/>
    </source>
</evidence>
<feature type="transmembrane region" description="Helical" evidence="7">
    <location>
        <begin position="13"/>
        <end position="31"/>
    </location>
</feature>
<keyword evidence="7" id="KW-1133">Transmembrane helix</keyword>
<evidence type="ECO:0000259" key="8">
    <source>
        <dbReference type="Pfam" id="PF00135"/>
    </source>
</evidence>
<evidence type="ECO:0000256" key="1">
    <source>
        <dbReference type="ARBA" id="ARBA00005964"/>
    </source>
</evidence>
<dbReference type="FunFam" id="3.40.50.1820:FF:000092">
    <property type="entry name" value="Carboxylic ester hydrolase"/>
    <property type="match status" value="1"/>
</dbReference>
<dbReference type="SMR" id="B4L6L9"/>
<organism evidence="9 10">
    <name type="scientific">Drosophila mojavensis</name>
    <name type="common">Fruit fly</name>
    <dbReference type="NCBI Taxonomy" id="7230"/>
    <lineage>
        <taxon>Eukaryota</taxon>
        <taxon>Metazoa</taxon>
        <taxon>Ecdysozoa</taxon>
        <taxon>Arthropoda</taxon>
        <taxon>Hexapoda</taxon>
        <taxon>Insecta</taxon>
        <taxon>Pterygota</taxon>
        <taxon>Neoptera</taxon>
        <taxon>Endopterygota</taxon>
        <taxon>Diptera</taxon>
        <taxon>Brachycera</taxon>
        <taxon>Muscomorpha</taxon>
        <taxon>Ephydroidea</taxon>
        <taxon>Drosophilidae</taxon>
        <taxon>Drosophila</taxon>
    </lineage>
</organism>
<dbReference type="AlphaFoldDB" id="B4L6L9"/>
<dbReference type="InParanoid" id="B4L6L9"/>
<dbReference type="InterPro" id="IPR050309">
    <property type="entry name" value="Type-B_Carboxylest/Lipase"/>
</dbReference>
<dbReference type="Pfam" id="PF00135">
    <property type="entry name" value="COesterase"/>
    <property type="match status" value="1"/>
</dbReference>
<feature type="domain" description="Carboxylesterase type B" evidence="8">
    <location>
        <begin position="102"/>
        <end position="644"/>
    </location>
</feature>
<sequence>MLAFFQLWKFIEFQLFCWVHLVLLLVSWVFLVSGTSVRCPRLARANVVILKAAAAAVGQISWRVEELGLRMAIDWKLLWLGALVLGALIDGAWSRASQGMHVQMPHGGWLVGRHRTTHSGRHMRAFMGVPYAVPPLGELRFRAPVPMPAWQGERLAVKDAPVCMQRDPFRRDMIIEGSEDCLYLNVYTPDPVPAEPLPVMVWFHGGGWQCGAGISSFYGPDFLLEHDIVLVAANFRLGPLGFLSTETLDCPGNNGLKDQLEVLRWVRDNIAAFGGDPQSVTVFGESAGGASVTYHMLSEKSRGLLHRAIAQSGTYFNPWAQPAHTGVAARRALKLSELLNCTAAGEDWPARLSCLRGKRAEDVVATLYDMFVWDFDPMIPFPPVIEPEHEGAFLTQRPREVAQRPHGQELPLMIGVTAEEGLLKTAALLNLPHLMAEFKSSFERLLPVVLNYDHHDEEKQQQITRHIENFYFKAGHNYNKSNHQNLTDLISDGWFVAGVDEYLQLRLDDQQLAPTYVYLFDHKGAASFSEIFKGARNEFYGACHAEELQYLFPIGRELFVSAVPTRQDLQLRDLMLRLWVNFARNGDPNHVNGTSNLPTWLPTRTYPVQYARLGSKLDLDETETELPALLRMELALLQHRVDFWRELKAHLPANSSSRNEHNEL</sequence>
<feature type="transmembrane region" description="Helical" evidence="7">
    <location>
        <begin position="77"/>
        <end position="94"/>
    </location>
</feature>
<dbReference type="HOGENOM" id="CLU_006586_13_2_1"/>
<dbReference type="Proteomes" id="UP000009192">
    <property type="component" value="Unassembled WGS sequence"/>
</dbReference>
<dbReference type="GO" id="GO:0052689">
    <property type="term" value="F:carboxylic ester hydrolase activity"/>
    <property type="evidence" value="ECO:0007669"/>
    <property type="project" value="UniProtKB-KW"/>
</dbReference>
<evidence type="ECO:0000256" key="5">
    <source>
        <dbReference type="ARBA" id="ARBA00023180"/>
    </source>
</evidence>
<evidence type="ECO:0000256" key="4">
    <source>
        <dbReference type="ARBA" id="ARBA00023157"/>
    </source>
</evidence>
<dbReference type="PROSITE" id="PS00941">
    <property type="entry name" value="CARBOXYLESTERASE_B_2"/>
    <property type="match status" value="1"/>
</dbReference>
<evidence type="ECO:0000313" key="9">
    <source>
        <dbReference type="EMBL" id="EDW06015.2"/>
    </source>
</evidence>
<dbReference type="PANTHER" id="PTHR11559">
    <property type="entry name" value="CARBOXYLESTERASE"/>
    <property type="match status" value="1"/>
</dbReference>
<accession>B4L6L9</accession>
<evidence type="ECO:0000256" key="6">
    <source>
        <dbReference type="RuleBase" id="RU361235"/>
    </source>
</evidence>
<dbReference type="InterPro" id="IPR019819">
    <property type="entry name" value="Carboxylesterase_B_CS"/>
</dbReference>
<proteinExistence type="inferred from homology"/>
<dbReference type="InterPro" id="IPR019826">
    <property type="entry name" value="Carboxylesterase_B_AS"/>
</dbReference>
<dbReference type="eggNOG" id="KOG1516">
    <property type="taxonomic scope" value="Eukaryota"/>
</dbReference>
<dbReference type="PROSITE" id="PS00122">
    <property type="entry name" value="CARBOXYLESTERASE_B_1"/>
    <property type="match status" value="1"/>
</dbReference>
<dbReference type="OrthoDB" id="19653at2759"/>
<dbReference type="Gene3D" id="3.40.50.1820">
    <property type="entry name" value="alpha/beta hydrolase"/>
    <property type="match status" value="1"/>
</dbReference>
<keyword evidence="7" id="KW-0472">Membrane</keyword>